<dbReference type="Proteomes" id="UP000275925">
    <property type="component" value="Unassembled WGS sequence"/>
</dbReference>
<evidence type="ECO:0000313" key="1">
    <source>
        <dbReference type="EMBL" id="GBR76090.1"/>
    </source>
</evidence>
<protein>
    <recommendedName>
        <fullName evidence="3">Lipoprotein</fullName>
    </recommendedName>
</protein>
<dbReference type="AlphaFoldDB" id="A0A388TG80"/>
<evidence type="ECO:0008006" key="3">
    <source>
        <dbReference type="Google" id="ProtNLM"/>
    </source>
</evidence>
<proteinExistence type="predicted"/>
<keyword evidence="2" id="KW-1185">Reference proteome</keyword>
<evidence type="ECO:0000313" key="2">
    <source>
        <dbReference type="Proteomes" id="UP000275925"/>
    </source>
</evidence>
<accession>A0A388TG80</accession>
<reference evidence="1 2" key="1">
    <citation type="journal article" date="2019" name="ISME J.">
        <title>Genome analyses of uncultured TG2/ZB3 bacteria in 'Margulisbacteria' specifically attached to ectosymbiotic spirochetes of protists in the termite gut.</title>
        <authorList>
            <person name="Utami Y.D."/>
            <person name="Kuwahara H."/>
            <person name="Igai K."/>
            <person name="Murakami T."/>
            <person name="Sugaya K."/>
            <person name="Morikawa T."/>
            <person name="Nagura Y."/>
            <person name="Yuki M."/>
            <person name="Deevong P."/>
            <person name="Inoue T."/>
            <person name="Kihara K."/>
            <person name="Lo N."/>
            <person name="Yamada A."/>
            <person name="Ohkuma M."/>
            <person name="Hongoh Y."/>
        </authorList>
    </citation>
    <scope>NUCLEOTIDE SEQUENCE [LARGE SCALE GENOMIC DNA]</scope>
    <source>
        <strain evidence="1">NkOx7-02</strain>
    </source>
</reference>
<name>A0A388TG80_9BACT</name>
<gene>
    <name evidence="1" type="ORF">NO2_0698</name>
</gene>
<dbReference type="EMBL" id="BGZO01000015">
    <property type="protein sequence ID" value="GBR76090.1"/>
    <property type="molecule type" value="Genomic_DNA"/>
</dbReference>
<comment type="caution">
    <text evidence="1">The sequence shown here is derived from an EMBL/GenBank/DDBJ whole genome shotgun (WGS) entry which is preliminary data.</text>
</comment>
<sequence>MQRILISVVLVLTILTLVGCGKAAKETTNENNNSNSGTNIINLTDTRFNGNFLHGLTGEDKKFWEYEFNGTNKAVYSFNNYYYIWDIKSYDMEIQIDNGKFREKLWNNSYSDWSEWKDYFFDDNGNLTIGTIKYYK</sequence>
<dbReference type="PROSITE" id="PS51257">
    <property type="entry name" value="PROKAR_LIPOPROTEIN"/>
    <property type="match status" value="1"/>
</dbReference>
<organism evidence="1 2">
    <name type="scientific">Candidatus Termititenax persephonae</name>
    <dbReference type="NCBI Taxonomy" id="2218525"/>
    <lineage>
        <taxon>Bacteria</taxon>
        <taxon>Bacillati</taxon>
        <taxon>Candidatus Margulisiibacteriota</taxon>
        <taxon>Candidatus Termititenacia</taxon>
        <taxon>Candidatus Termititenacales</taxon>
        <taxon>Candidatus Termititenacaceae</taxon>
        <taxon>Candidatus Termititenax</taxon>
    </lineage>
</organism>